<dbReference type="Proteomes" id="UP000325440">
    <property type="component" value="Unassembled WGS sequence"/>
</dbReference>
<proteinExistence type="predicted"/>
<evidence type="ECO:0000313" key="2">
    <source>
        <dbReference type="Proteomes" id="UP000325440"/>
    </source>
</evidence>
<gene>
    <name evidence="1" type="ORF">CINCED_3A014650</name>
</gene>
<organism evidence="1 2">
    <name type="scientific">Cinara cedri</name>
    <dbReference type="NCBI Taxonomy" id="506608"/>
    <lineage>
        <taxon>Eukaryota</taxon>
        <taxon>Metazoa</taxon>
        <taxon>Ecdysozoa</taxon>
        <taxon>Arthropoda</taxon>
        <taxon>Hexapoda</taxon>
        <taxon>Insecta</taxon>
        <taxon>Pterygota</taxon>
        <taxon>Neoptera</taxon>
        <taxon>Paraneoptera</taxon>
        <taxon>Hemiptera</taxon>
        <taxon>Sternorrhyncha</taxon>
        <taxon>Aphidomorpha</taxon>
        <taxon>Aphidoidea</taxon>
        <taxon>Aphididae</taxon>
        <taxon>Lachninae</taxon>
        <taxon>Cinara</taxon>
    </lineage>
</organism>
<dbReference type="AlphaFoldDB" id="A0A5E4M4I2"/>
<protein>
    <submittedName>
        <fullName evidence="1">Uncharacterized protein</fullName>
    </submittedName>
</protein>
<keyword evidence="2" id="KW-1185">Reference proteome</keyword>
<sequence>MSRRSLMRNVSSLFKDMIQQLKTELEKIECLHYCRLLEYFPQIIYGFYSSLAEPNYIGTVYGANNEIDDSDYNTEMREIEYGEILRTVNITEILDGQIGQNINDMLDIKLLKHQKCAAHN</sequence>
<accession>A0A5E4M4I2</accession>
<evidence type="ECO:0000313" key="1">
    <source>
        <dbReference type="EMBL" id="VVC24769.1"/>
    </source>
</evidence>
<reference evidence="1 2" key="1">
    <citation type="submission" date="2019-08" db="EMBL/GenBank/DDBJ databases">
        <authorList>
            <person name="Alioto T."/>
            <person name="Alioto T."/>
            <person name="Gomez Garrido J."/>
        </authorList>
    </citation>
    <scope>NUCLEOTIDE SEQUENCE [LARGE SCALE GENOMIC DNA]</scope>
</reference>
<name>A0A5E4M4I2_9HEMI</name>
<dbReference type="EMBL" id="CABPRJ010000005">
    <property type="protein sequence ID" value="VVC24769.1"/>
    <property type="molecule type" value="Genomic_DNA"/>
</dbReference>